<organism evidence="1">
    <name type="scientific">uncultured Woeseiaceae bacterium</name>
    <dbReference type="NCBI Taxonomy" id="1983305"/>
    <lineage>
        <taxon>Bacteria</taxon>
        <taxon>Pseudomonadati</taxon>
        <taxon>Pseudomonadota</taxon>
        <taxon>Gammaproteobacteria</taxon>
        <taxon>Woeseiales</taxon>
        <taxon>Woeseiaceae</taxon>
        <taxon>environmental samples</taxon>
    </lineage>
</organism>
<dbReference type="PIRSF" id="PIRSF028744">
    <property type="entry name" value="Addict_mod_HI1419"/>
    <property type="match status" value="1"/>
</dbReference>
<dbReference type="InterPro" id="IPR014056">
    <property type="entry name" value="TypeIITA-like_toxin_pred"/>
</dbReference>
<evidence type="ECO:0000313" key="1">
    <source>
        <dbReference type="EMBL" id="VUX56241.1"/>
    </source>
</evidence>
<dbReference type="EMBL" id="LR633967">
    <property type="protein sequence ID" value="VUX56241.1"/>
    <property type="molecule type" value="Genomic_DNA"/>
</dbReference>
<evidence type="ECO:0008006" key="2">
    <source>
        <dbReference type="Google" id="ProtNLM"/>
    </source>
</evidence>
<proteinExistence type="predicted"/>
<reference evidence="1" key="1">
    <citation type="submission" date="2019-07" db="EMBL/GenBank/DDBJ databases">
        <authorList>
            <person name="Weber M."/>
            <person name="Kostadinov I."/>
            <person name="Kostadinov D I."/>
        </authorList>
    </citation>
    <scope>NUCLEOTIDE SEQUENCE</scope>
    <source>
        <strain evidence="1">Gfbio:sag-sample-m06:053724c1-46a9-4a36-b237-ea2bf867836b</strain>
    </source>
</reference>
<dbReference type="AlphaFoldDB" id="A0A7D9D2G4"/>
<gene>
    <name evidence="1" type="ORF">JTBM06_V1_450002</name>
</gene>
<dbReference type="PANTHER" id="PTHR41791">
    <property type="entry name" value="SSL7039 PROTEIN"/>
    <property type="match status" value="1"/>
</dbReference>
<dbReference type="NCBIfam" id="TIGR02683">
    <property type="entry name" value="upstrm_HI1419"/>
    <property type="match status" value="1"/>
</dbReference>
<dbReference type="PANTHER" id="PTHR41791:SF1">
    <property type="entry name" value="SSL7039 PROTEIN"/>
    <property type="match status" value="1"/>
</dbReference>
<sequence length="115" mass="12713">MTAEIKEYLDEKGRSPFGEWFDDLPAAAAAKVAVAIDRIGRGLLGDVKSVGSGVSERRIDFGPGYRIYFGSIKEGYAVKIVILLGGGTKKRQNKDIAIAHSRWRDCKARRRKGEE</sequence>
<accession>A0A7D9D2G4</accession>
<name>A0A7D9D2G4_9GAMM</name>
<protein>
    <recommendedName>
        <fullName evidence="2">Addiction module killer protein</fullName>
    </recommendedName>
</protein>